<dbReference type="PANTHER" id="PTHR36174">
    <property type="entry name" value="LIPID II:GLYCINE GLYCYLTRANSFERASE"/>
    <property type="match status" value="1"/>
</dbReference>
<keyword evidence="14" id="KW-1185">Reference proteome</keyword>
<comment type="subcellular location">
    <subcellularLocation>
        <location evidence="1">Cytoplasm</location>
    </subcellularLocation>
</comment>
<dbReference type="PANTHER" id="PTHR36174:SF1">
    <property type="entry name" value="LIPID II:GLYCINE GLYCYLTRANSFERASE"/>
    <property type="match status" value="1"/>
</dbReference>
<evidence type="ECO:0000256" key="2">
    <source>
        <dbReference type="ARBA" id="ARBA00009943"/>
    </source>
</evidence>
<dbReference type="GO" id="GO:0016755">
    <property type="term" value="F:aminoacyltransferase activity"/>
    <property type="evidence" value="ECO:0007669"/>
    <property type="project" value="InterPro"/>
</dbReference>
<feature type="domain" description="BioF2-like acetyltransferase" evidence="12">
    <location>
        <begin position="162"/>
        <end position="293"/>
    </location>
</feature>
<evidence type="ECO:0000256" key="10">
    <source>
        <dbReference type="ARBA" id="ARBA00042933"/>
    </source>
</evidence>
<evidence type="ECO:0000256" key="4">
    <source>
        <dbReference type="ARBA" id="ARBA00022960"/>
    </source>
</evidence>
<accession>A0A1N7IZJ2</accession>
<dbReference type="GO" id="GO:0008360">
    <property type="term" value="P:regulation of cell shape"/>
    <property type="evidence" value="ECO:0007669"/>
    <property type="project" value="UniProtKB-KW"/>
</dbReference>
<evidence type="ECO:0000313" key="13">
    <source>
        <dbReference type="EMBL" id="SIS42459.1"/>
    </source>
</evidence>
<evidence type="ECO:0000256" key="11">
    <source>
        <dbReference type="ARBA" id="ARBA00048654"/>
    </source>
</evidence>
<dbReference type="SUPFAM" id="SSF55729">
    <property type="entry name" value="Acyl-CoA N-acyltransferases (Nat)"/>
    <property type="match status" value="1"/>
</dbReference>
<dbReference type="PROSITE" id="PS51191">
    <property type="entry name" value="FEMABX"/>
    <property type="match status" value="1"/>
</dbReference>
<evidence type="ECO:0000256" key="9">
    <source>
        <dbReference type="ARBA" id="ARBA00040679"/>
    </source>
</evidence>
<protein>
    <recommendedName>
        <fullName evidence="9">Lipid II:glycine glycyltransferase</fullName>
        <ecNumber evidence="8">2.3.2.16</ecNumber>
    </recommendedName>
    <alternativeName>
        <fullName evidence="10">Factor essential for expression of methicillin resistance X</fullName>
    </alternativeName>
</protein>
<evidence type="ECO:0000256" key="5">
    <source>
        <dbReference type="ARBA" id="ARBA00022984"/>
    </source>
</evidence>
<dbReference type="EMBL" id="FTOC01000003">
    <property type="protein sequence ID" value="SIS42459.1"/>
    <property type="molecule type" value="Genomic_DNA"/>
</dbReference>
<dbReference type="Pfam" id="PF13480">
    <property type="entry name" value="Acetyltransf_6"/>
    <property type="match status" value="1"/>
</dbReference>
<dbReference type="GO" id="GO:0005737">
    <property type="term" value="C:cytoplasm"/>
    <property type="evidence" value="ECO:0007669"/>
    <property type="project" value="UniProtKB-SubCell"/>
</dbReference>
<sequence length="351" mass="41321">MLNIIDLHKSEEWDKIVKENCYDDAYYQSGYIYANKLEFGETPLLLHFEKDDIQIINIVSFRDISENDEFKEILPKGEFFDITTPYGYGGIIVNGNLTQKVKIEFIKEYSNFLKDHGVISEFVRFHPFYETPFQFGDIYDIEYNRKTVYMDLKDEESLWGNMKSTSRNRIRKIQERNPEVKSLTSKRYLKQFIDLYYVTMDKNNAENSYYFSEKYFEELMTSKDQVELFGVLIDGELISGMIVLKGSESIHYHLGATNPKYYSLSPNNLLFYEVGKWGVRKGYKKFHLGGGHSGENDGLFRFKKSMNKNGLINFYIGTKVWDDHSYEKLTKIKKDRVATELSTNFFPAYRA</sequence>
<dbReference type="Gene3D" id="3.40.630.30">
    <property type="match status" value="1"/>
</dbReference>
<evidence type="ECO:0000256" key="1">
    <source>
        <dbReference type="ARBA" id="ARBA00004496"/>
    </source>
</evidence>
<organism evidence="13 14">
    <name type="scientific">Salimicrobium flavidum</name>
    <dbReference type="NCBI Taxonomy" id="570947"/>
    <lineage>
        <taxon>Bacteria</taxon>
        <taxon>Bacillati</taxon>
        <taxon>Bacillota</taxon>
        <taxon>Bacilli</taxon>
        <taxon>Bacillales</taxon>
        <taxon>Bacillaceae</taxon>
        <taxon>Salimicrobium</taxon>
    </lineage>
</organism>
<evidence type="ECO:0000256" key="3">
    <source>
        <dbReference type="ARBA" id="ARBA00022679"/>
    </source>
</evidence>
<keyword evidence="5" id="KW-0573">Peptidoglycan synthesis</keyword>
<dbReference type="AlphaFoldDB" id="A0A1N7IZJ2"/>
<dbReference type="GO" id="GO:0071555">
    <property type="term" value="P:cell wall organization"/>
    <property type="evidence" value="ECO:0007669"/>
    <property type="project" value="UniProtKB-KW"/>
</dbReference>
<comment type="similarity">
    <text evidence="2">Belongs to the FemABX family.</text>
</comment>
<keyword evidence="4" id="KW-0133">Cell shape</keyword>
<dbReference type="InterPro" id="IPR038740">
    <property type="entry name" value="BioF2-like_GNAT_dom"/>
</dbReference>
<evidence type="ECO:0000313" key="14">
    <source>
        <dbReference type="Proteomes" id="UP000187608"/>
    </source>
</evidence>
<comment type="catalytic activity">
    <reaction evidence="11">
        <text>beta-D-GlcNAc-(1-&gt;4)-Mur2Ac(oyl-L-Ala-D-isoglutaminyl-L-Lys-D-Ala-D-Ala)-di-trans,octa-cis-undecaprenyl diphosphate + glycyl-tRNA(Gly) = beta-D-GlcNAc-(1-&gt;4)-Mur2Ac(oyl-L-Ala-D-isoglutaminyl-L-Lys-(N(6)-Gly)-D-Ala-D-Ala)-di-trans,octa-cis-undecaprenyl diphosphate + tRNA(Gly) + H(+)</text>
        <dbReference type="Rhea" id="RHEA:30435"/>
        <dbReference type="Rhea" id="RHEA-COMP:9664"/>
        <dbReference type="Rhea" id="RHEA-COMP:9683"/>
        <dbReference type="ChEBI" id="CHEBI:15378"/>
        <dbReference type="ChEBI" id="CHEBI:62233"/>
        <dbReference type="ChEBI" id="CHEBI:62234"/>
        <dbReference type="ChEBI" id="CHEBI:78442"/>
        <dbReference type="ChEBI" id="CHEBI:78522"/>
        <dbReference type="EC" id="2.3.2.16"/>
    </reaction>
</comment>
<evidence type="ECO:0000259" key="12">
    <source>
        <dbReference type="Pfam" id="PF13480"/>
    </source>
</evidence>
<dbReference type="InterPro" id="IPR003447">
    <property type="entry name" value="FEMABX"/>
</dbReference>
<keyword evidence="6" id="KW-0012">Acyltransferase</keyword>
<dbReference type="RefSeq" id="WP_076557504.1">
    <property type="nucleotide sequence ID" value="NZ_FTOC01000003.1"/>
</dbReference>
<dbReference type="InterPro" id="IPR050644">
    <property type="entry name" value="PG_Glycine_Bridge_Synth"/>
</dbReference>
<gene>
    <name evidence="13" type="ORF">SAMN05421687_10346</name>
</gene>
<evidence type="ECO:0000256" key="8">
    <source>
        <dbReference type="ARBA" id="ARBA00039074"/>
    </source>
</evidence>
<evidence type="ECO:0000256" key="6">
    <source>
        <dbReference type="ARBA" id="ARBA00023315"/>
    </source>
</evidence>
<proteinExistence type="inferred from homology"/>
<dbReference type="GO" id="GO:0009252">
    <property type="term" value="P:peptidoglycan biosynthetic process"/>
    <property type="evidence" value="ECO:0007669"/>
    <property type="project" value="UniProtKB-KW"/>
</dbReference>
<keyword evidence="7" id="KW-0961">Cell wall biogenesis/degradation</keyword>
<dbReference type="OrthoDB" id="9785911at2"/>
<dbReference type="STRING" id="570947.SAMN05421687_10346"/>
<dbReference type="Proteomes" id="UP000187608">
    <property type="component" value="Unassembled WGS sequence"/>
</dbReference>
<reference evidence="14" key="1">
    <citation type="submission" date="2017-01" db="EMBL/GenBank/DDBJ databases">
        <authorList>
            <person name="Varghese N."/>
            <person name="Submissions S."/>
        </authorList>
    </citation>
    <scope>NUCLEOTIDE SEQUENCE [LARGE SCALE GENOMIC DNA]</scope>
    <source>
        <strain evidence="14">DSM 23127</strain>
    </source>
</reference>
<keyword evidence="3 13" id="KW-0808">Transferase</keyword>
<dbReference type="InterPro" id="IPR016181">
    <property type="entry name" value="Acyl_CoA_acyltransferase"/>
</dbReference>
<name>A0A1N7IZJ2_9BACI</name>
<evidence type="ECO:0000256" key="7">
    <source>
        <dbReference type="ARBA" id="ARBA00023316"/>
    </source>
</evidence>
<dbReference type="EC" id="2.3.2.16" evidence="8"/>